<keyword evidence="4" id="KW-1185">Reference proteome</keyword>
<feature type="region of interest" description="Disordered" evidence="1">
    <location>
        <begin position="328"/>
        <end position="351"/>
    </location>
</feature>
<dbReference type="Pfam" id="PF00188">
    <property type="entry name" value="CAP"/>
    <property type="match status" value="1"/>
</dbReference>
<proteinExistence type="predicted"/>
<evidence type="ECO:0000313" key="3">
    <source>
        <dbReference type="EMBL" id="KHJ97016.1"/>
    </source>
</evidence>
<accession>A0A0B1TLN7</accession>
<dbReference type="Gene3D" id="3.40.33.10">
    <property type="entry name" value="CAP"/>
    <property type="match status" value="2"/>
</dbReference>
<feature type="domain" description="SCP" evidence="2">
    <location>
        <begin position="129"/>
        <end position="287"/>
    </location>
</feature>
<organism evidence="3 4">
    <name type="scientific">Oesophagostomum dentatum</name>
    <name type="common">Nodular worm</name>
    <dbReference type="NCBI Taxonomy" id="61180"/>
    <lineage>
        <taxon>Eukaryota</taxon>
        <taxon>Metazoa</taxon>
        <taxon>Ecdysozoa</taxon>
        <taxon>Nematoda</taxon>
        <taxon>Chromadorea</taxon>
        <taxon>Rhabditida</taxon>
        <taxon>Rhabditina</taxon>
        <taxon>Rhabditomorpha</taxon>
        <taxon>Strongyloidea</taxon>
        <taxon>Strongylidae</taxon>
        <taxon>Oesophagostomum</taxon>
    </lineage>
</organism>
<protein>
    <submittedName>
        <fullName evidence="3">SCP-like protein</fullName>
    </submittedName>
</protein>
<feature type="compositionally biased region" description="Polar residues" evidence="1">
    <location>
        <begin position="332"/>
        <end position="347"/>
    </location>
</feature>
<name>A0A0B1TLN7_OESDE</name>
<dbReference type="InterPro" id="IPR014044">
    <property type="entry name" value="CAP_dom"/>
</dbReference>
<evidence type="ECO:0000313" key="4">
    <source>
        <dbReference type="Proteomes" id="UP000053660"/>
    </source>
</evidence>
<dbReference type="SMART" id="SM00198">
    <property type="entry name" value="SCP"/>
    <property type="match status" value="1"/>
</dbReference>
<evidence type="ECO:0000259" key="2">
    <source>
        <dbReference type="SMART" id="SM00198"/>
    </source>
</evidence>
<dbReference type="AlphaFoldDB" id="A0A0B1TLN7"/>
<reference evidence="3 4" key="1">
    <citation type="submission" date="2014-03" db="EMBL/GenBank/DDBJ databases">
        <title>Draft genome of the hookworm Oesophagostomum dentatum.</title>
        <authorList>
            <person name="Mitreva M."/>
        </authorList>
    </citation>
    <scope>NUCLEOTIDE SEQUENCE [LARGE SCALE GENOMIC DNA]</scope>
    <source>
        <strain evidence="3 4">OD-Hann</strain>
    </source>
</reference>
<dbReference type="SUPFAM" id="SSF55797">
    <property type="entry name" value="PR-1-like"/>
    <property type="match status" value="2"/>
</dbReference>
<dbReference type="EMBL" id="KN549539">
    <property type="protein sequence ID" value="KHJ97016.1"/>
    <property type="molecule type" value="Genomic_DNA"/>
</dbReference>
<gene>
    <name evidence="3" type="ORF">OESDEN_03016</name>
</gene>
<evidence type="ECO:0000256" key="1">
    <source>
        <dbReference type="SAM" id="MobiDB-lite"/>
    </source>
</evidence>
<dbReference type="Proteomes" id="UP000053660">
    <property type="component" value="Unassembled WGS sequence"/>
</dbReference>
<dbReference type="CDD" id="cd05380">
    <property type="entry name" value="CAP_euk"/>
    <property type="match status" value="1"/>
</dbReference>
<dbReference type="OrthoDB" id="414826at2759"/>
<dbReference type="InterPro" id="IPR035940">
    <property type="entry name" value="CAP_sf"/>
</dbReference>
<sequence length="368" mass="39667">MLRLNITENDNTICPDNEGMTDSLRIALWAKHNALRSSLALGAVNNGKTNNTCRKASKMPQLTADTTAATAVTQVQGTTEGSTDVTSTTTTLTTTTTTTATMESESALPGTVTAEQDNTICPDNEGMTDSLRIALWAKHNTLRSSLALGAVNNGKTNNTCRKASKMPQLIYCCELEKKAMERASQCDQMDSTPQGNVSENNWNFTEKIDRELTDAGKAVSQRWWSEITKLESGIDQIQNLYYTHFGINSFAKMASELTTGVGCAVVRCENRINVVCHYDTTLGNGMKLYTVGPTCNKCENGTSSCVNGLCPAASATCSIATTTATPEATTTSGMQTQPTAEPNTQCPENHGMTDPLRLAFLTKHNTLR</sequence>